<gene>
    <name evidence="1" type="ORF">EDC38_0371</name>
</gene>
<reference evidence="1 2" key="1">
    <citation type="submission" date="2018-11" db="EMBL/GenBank/DDBJ databases">
        <title>Genomic Encyclopedia of Type Strains, Phase IV (KMG-IV): sequencing the most valuable type-strain genomes for metagenomic binning, comparative biology and taxonomic classification.</title>
        <authorList>
            <person name="Goeker M."/>
        </authorList>
    </citation>
    <scope>NUCLEOTIDE SEQUENCE [LARGE SCALE GENOMIC DNA]</scope>
    <source>
        <strain evidence="1 2">DSM 16974</strain>
    </source>
</reference>
<dbReference type="GO" id="GO:0003677">
    <property type="term" value="F:DNA binding"/>
    <property type="evidence" value="ECO:0007669"/>
    <property type="project" value="InterPro"/>
</dbReference>
<dbReference type="GO" id="GO:0003887">
    <property type="term" value="F:DNA-directed DNA polymerase activity"/>
    <property type="evidence" value="ECO:0007669"/>
    <property type="project" value="InterPro"/>
</dbReference>
<organism evidence="1 2">
    <name type="scientific">Marinimicrobium koreense</name>
    <dbReference type="NCBI Taxonomy" id="306545"/>
    <lineage>
        <taxon>Bacteria</taxon>
        <taxon>Pseudomonadati</taxon>
        <taxon>Pseudomonadota</taxon>
        <taxon>Gammaproteobacteria</taxon>
        <taxon>Cellvibrionales</taxon>
        <taxon>Cellvibrionaceae</taxon>
        <taxon>Marinimicrobium</taxon>
    </lineage>
</organism>
<comment type="caution">
    <text evidence="1">The sequence shown here is derived from an EMBL/GenBank/DDBJ whole genome shotgun (WGS) entry which is preliminary data.</text>
</comment>
<dbReference type="GO" id="GO:0032298">
    <property type="term" value="P:positive regulation of DNA-templated DNA replication initiation"/>
    <property type="evidence" value="ECO:0007669"/>
    <property type="project" value="TreeGrafter"/>
</dbReference>
<dbReference type="PANTHER" id="PTHR38767">
    <property type="entry name" value="DNA POLYMERASE III SUBUNIT CHI"/>
    <property type="match status" value="1"/>
</dbReference>
<dbReference type="Proteomes" id="UP000273643">
    <property type="component" value="Unassembled WGS sequence"/>
</dbReference>
<dbReference type="Pfam" id="PF04364">
    <property type="entry name" value="DNA_pol3_chi"/>
    <property type="match status" value="1"/>
</dbReference>
<keyword evidence="2" id="KW-1185">Reference proteome</keyword>
<dbReference type="GO" id="GO:0006260">
    <property type="term" value="P:DNA replication"/>
    <property type="evidence" value="ECO:0007669"/>
    <property type="project" value="InterPro"/>
</dbReference>
<dbReference type="InterPro" id="IPR036768">
    <property type="entry name" value="PolIII_chi_sf"/>
</dbReference>
<sequence>MNRIDFYILPSDAPEARWHFVGRLADKAARLGHRVLIAVDNAEQAQALDEHLWAQPEDSFLPHRRLGDTDAPAAAVEITDSEQCGDHRDVLINLRTAVPSHFEQFERLAEVVIQAPEVLKTTREHFSFYKSRGYPVRHQQL</sequence>
<name>A0A3N1NUF2_9GAMM</name>
<protein>
    <submittedName>
        <fullName evidence="1">DNA polymerase III chi subunit</fullName>
    </submittedName>
</protein>
<evidence type="ECO:0000313" key="1">
    <source>
        <dbReference type="EMBL" id="ROQ19783.1"/>
    </source>
</evidence>
<dbReference type="Gene3D" id="3.40.50.10110">
    <property type="entry name" value="DNA polymerase III subunit chi"/>
    <property type="match status" value="1"/>
</dbReference>
<dbReference type="PANTHER" id="PTHR38767:SF1">
    <property type="entry name" value="DNA POLYMERASE III SUBUNIT CHI"/>
    <property type="match status" value="1"/>
</dbReference>
<evidence type="ECO:0000313" key="2">
    <source>
        <dbReference type="Proteomes" id="UP000273643"/>
    </source>
</evidence>
<dbReference type="RefSeq" id="WP_123637084.1">
    <property type="nucleotide sequence ID" value="NZ_JBHYFO010000021.1"/>
</dbReference>
<dbReference type="OrthoDB" id="5297568at2"/>
<dbReference type="SUPFAM" id="SSF102400">
    <property type="entry name" value="DNA polymerase III chi subunit"/>
    <property type="match status" value="1"/>
</dbReference>
<proteinExistence type="predicted"/>
<accession>A0A3N1NUF2</accession>
<dbReference type="InterPro" id="IPR007459">
    <property type="entry name" value="DNA_pol3_chi"/>
</dbReference>
<dbReference type="AlphaFoldDB" id="A0A3N1NUF2"/>
<dbReference type="EMBL" id="RJUK01000001">
    <property type="protein sequence ID" value="ROQ19783.1"/>
    <property type="molecule type" value="Genomic_DNA"/>
</dbReference>